<keyword evidence="1" id="KW-0472">Membrane</keyword>
<accession>A0A6G0TRX0</accession>
<dbReference type="EMBL" id="VYZN01000022">
    <property type="protein sequence ID" value="KAE9536685.1"/>
    <property type="molecule type" value="Genomic_DNA"/>
</dbReference>
<evidence type="ECO:0000313" key="3">
    <source>
        <dbReference type="Proteomes" id="UP000475862"/>
    </source>
</evidence>
<dbReference type="Proteomes" id="UP000475862">
    <property type="component" value="Unassembled WGS sequence"/>
</dbReference>
<organism evidence="2 3">
    <name type="scientific">Aphis glycines</name>
    <name type="common">Soybean aphid</name>
    <dbReference type="NCBI Taxonomy" id="307491"/>
    <lineage>
        <taxon>Eukaryota</taxon>
        <taxon>Metazoa</taxon>
        <taxon>Ecdysozoa</taxon>
        <taxon>Arthropoda</taxon>
        <taxon>Hexapoda</taxon>
        <taxon>Insecta</taxon>
        <taxon>Pterygota</taxon>
        <taxon>Neoptera</taxon>
        <taxon>Paraneoptera</taxon>
        <taxon>Hemiptera</taxon>
        <taxon>Sternorrhyncha</taxon>
        <taxon>Aphidomorpha</taxon>
        <taxon>Aphidoidea</taxon>
        <taxon>Aphididae</taxon>
        <taxon>Aphidini</taxon>
        <taxon>Aphis</taxon>
        <taxon>Aphis</taxon>
    </lineage>
</organism>
<gene>
    <name evidence="2" type="ORF">AGLY_007087</name>
</gene>
<protein>
    <submittedName>
        <fullName evidence="2">Uncharacterized protein</fullName>
    </submittedName>
</protein>
<evidence type="ECO:0000256" key="1">
    <source>
        <dbReference type="SAM" id="Phobius"/>
    </source>
</evidence>
<dbReference type="AlphaFoldDB" id="A0A6G0TRX0"/>
<keyword evidence="3" id="KW-1185">Reference proteome</keyword>
<proteinExistence type="predicted"/>
<name>A0A6G0TRX0_APHGL</name>
<feature type="transmembrane region" description="Helical" evidence="1">
    <location>
        <begin position="51"/>
        <end position="68"/>
    </location>
</feature>
<sequence>MLWYQKLNNKTIYFFKILSLSLYAIPLSHHSTFCNYNTYNILTKFINASQIYLPFLLLLLNNLILFINKNVLQFINNKSILLIVNFKFWSKVQETAFHLVCFGFDSKCFYGDIFLCEILLSFECDYHRCAHAGGGDNRQLPLRGAKFYFQIYSIAVKSLKKALLCEDNQIVIPPVKKRSLI</sequence>
<feature type="transmembrane region" description="Helical" evidence="1">
    <location>
        <begin position="12"/>
        <end position="31"/>
    </location>
</feature>
<keyword evidence="1" id="KW-0812">Transmembrane</keyword>
<comment type="caution">
    <text evidence="2">The sequence shown here is derived from an EMBL/GenBank/DDBJ whole genome shotgun (WGS) entry which is preliminary data.</text>
</comment>
<evidence type="ECO:0000313" key="2">
    <source>
        <dbReference type="EMBL" id="KAE9536685.1"/>
    </source>
</evidence>
<reference evidence="2 3" key="1">
    <citation type="submission" date="2019-08" db="EMBL/GenBank/DDBJ databases">
        <title>The genome of the soybean aphid Biotype 1, its phylome, world population structure and adaptation to the North American continent.</title>
        <authorList>
            <person name="Giordano R."/>
            <person name="Donthu R.K."/>
            <person name="Hernandez A.G."/>
            <person name="Wright C.L."/>
            <person name="Zimin A.V."/>
        </authorList>
    </citation>
    <scope>NUCLEOTIDE SEQUENCE [LARGE SCALE GENOMIC DNA]</scope>
    <source>
        <tissue evidence="2">Whole aphids</tissue>
    </source>
</reference>
<keyword evidence="1" id="KW-1133">Transmembrane helix</keyword>